<feature type="transmembrane region" description="Helical" evidence="1">
    <location>
        <begin position="45"/>
        <end position="66"/>
    </location>
</feature>
<feature type="transmembrane region" description="Helical" evidence="1">
    <location>
        <begin position="9"/>
        <end position="30"/>
    </location>
</feature>
<dbReference type="EMBL" id="VTET01000011">
    <property type="protein sequence ID" value="TYS68042.1"/>
    <property type="molecule type" value="Genomic_DNA"/>
</dbReference>
<dbReference type="Pfam" id="PF07885">
    <property type="entry name" value="Ion_trans_2"/>
    <property type="match status" value="1"/>
</dbReference>
<organism evidence="4 6">
    <name type="scientific">Sutcliffiella horikoshii</name>
    <dbReference type="NCBI Taxonomy" id="79883"/>
    <lineage>
        <taxon>Bacteria</taxon>
        <taxon>Bacillati</taxon>
        <taxon>Bacillota</taxon>
        <taxon>Bacilli</taxon>
        <taxon>Bacillales</taxon>
        <taxon>Bacillaceae</taxon>
        <taxon>Sutcliffiella</taxon>
    </lineage>
</organism>
<reference evidence="5 6" key="1">
    <citation type="submission" date="2019-08" db="EMBL/GenBank/DDBJ databases">
        <title>Bacillus genomes from the desert of Cuatro Cienegas, Coahuila.</title>
        <authorList>
            <person name="Olmedo-Alvarez G."/>
        </authorList>
    </citation>
    <scope>NUCLEOTIDE SEQUENCE [LARGE SCALE GENOMIC DNA]</scope>
    <source>
        <strain evidence="3 5">CH88_3T</strain>
        <strain evidence="4 6">CH98b_3T</strain>
    </source>
</reference>
<accession>A0A5D4T0L8</accession>
<dbReference type="OrthoDB" id="9813518at2"/>
<dbReference type="Proteomes" id="UP000323393">
    <property type="component" value="Unassembled WGS sequence"/>
</dbReference>
<evidence type="ECO:0000256" key="1">
    <source>
        <dbReference type="SAM" id="Phobius"/>
    </source>
</evidence>
<protein>
    <submittedName>
        <fullName evidence="4">Two pore domain potassium channel family protein</fullName>
    </submittedName>
</protein>
<keyword evidence="1" id="KW-1133">Transmembrane helix</keyword>
<dbReference type="Gene3D" id="1.10.287.70">
    <property type="match status" value="1"/>
</dbReference>
<keyword evidence="4" id="KW-0813">Transport</keyword>
<evidence type="ECO:0000313" key="4">
    <source>
        <dbReference type="EMBL" id="TYS68042.1"/>
    </source>
</evidence>
<dbReference type="AlphaFoldDB" id="A0A5D4T0L8"/>
<feature type="transmembrane region" description="Helical" evidence="1">
    <location>
        <begin position="117"/>
        <end position="138"/>
    </location>
</feature>
<evidence type="ECO:0000313" key="5">
    <source>
        <dbReference type="Proteomes" id="UP000323393"/>
    </source>
</evidence>
<proteinExistence type="predicted"/>
<dbReference type="InterPro" id="IPR013099">
    <property type="entry name" value="K_chnl_dom"/>
</dbReference>
<evidence type="ECO:0000313" key="6">
    <source>
        <dbReference type="Proteomes" id="UP000324517"/>
    </source>
</evidence>
<feature type="domain" description="Potassium channel" evidence="2">
    <location>
        <begin position="87"/>
        <end position="136"/>
    </location>
</feature>
<dbReference type="EMBL" id="VTEU01000012">
    <property type="protein sequence ID" value="TYS55489.1"/>
    <property type="molecule type" value="Genomic_DNA"/>
</dbReference>
<keyword evidence="4" id="KW-0407">Ion channel</keyword>
<gene>
    <name evidence="3" type="ORF">FZC74_19230</name>
    <name evidence="4" type="ORF">FZC75_18785</name>
</gene>
<dbReference type="Proteomes" id="UP000324517">
    <property type="component" value="Unassembled WGS sequence"/>
</dbReference>
<evidence type="ECO:0000313" key="3">
    <source>
        <dbReference type="EMBL" id="TYS55489.1"/>
    </source>
</evidence>
<sequence>MSAHWRNRMLYLFIVIFIFIAIFISFSHVFSSESRSIPYVSKETLLLLLLIYSTLLLSFGLLYTVLHIEGHPVLLERGELISGSYFSIFFRSVYFSAITILTVGYGDITPIGIGRAIAMTEALIGFVMPAAFVVRVVLHMDGRER</sequence>
<dbReference type="GO" id="GO:0034220">
    <property type="term" value="P:monoatomic ion transmembrane transport"/>
    <property type="evidence" value="ECO:0007669"/>
    <property type="project" value="UniProtKB-KW"/>
</dbReference>
<comment type="caution">
    <text evidence="4">The sequence shown here is derived from an EMBL/GenBank/DDBJ whole genome shotgun (WGS) entry which is preliminary data.</text>
</comment>
<keyword evidence="4" id="KW-0406">Ion transport</keyword>
<dbReference type="SUPFAM" id="SSF81324">
    <property type="entry name" value="Voltage-gated potassium channels"/>
    <property type="match status" value="1"/>
</dbReference>
<feature type="transmembrane region" description="Helical" evidence="1">
    <location>
        <begin position="86"/>
        <end position="105"/>
    </location>
</feature>
<evidence type="ECO:0000259" key="2">
    <source>
        <dbReference type="Pfam" id="PF07885"/>
    </source>
</evidence>
<name>A0A5D4T0L8_9BACI</name>
<keyword evidence="1" id="KW-0812">Transmembrane</keyword>
<keyword evidence="1" id="KW-0472">Membrane</keyword>